<dbReference type="Gene3D" id="3.30.559.10">
    <property type="entry name" value="Chloramphenicol acetyltransferase-like domain"/>
    <property type="match status" value="1"/>
</dbReference>
<protein>
    <submittedName>
        <fullName evidence="2">Condensation domain-containing protein</fullName>
    </submittedName>
</protein>
<evidence type="ECO:0000313" key="2">
    <source>
        <dbReference type="EMBL" id="MFC7329741.1"/>
    </source>
</evidence>
<dbReference type="PANTHER" id="PTHR45527">
    <property type="entry name" value="NONRIBOSOMAL PEPTIDE SYNTHETASE"/>
    <property type="match status" value="1"/>
</dbReference>
<accession>A0ABW2KKJ0</accession>
<dbReference type="InterPro" id="IPR023213">
    <property type="entry name" value="CAT-like_dom_sf"/>
</dbReference>
<organism evidence="2 3">
    <name type="scientific">Marinactinospora rubrisoli</name>
    <dbReference type="NCBI Taxonomy" id="2715399"/>
    <lineage>
        <taxon>Bacteria</taxon>
        <taxon>Bacillati</taxon>
        <taxon>Actinomycetota</taxon>
        <taxon>Actinomycetes</taxon>
        <taxon>Streptosporangiales</taxon>
        <taxon>Nocardiopsidaceae</taxon>
        <taxon>Marinactinospora</taxon>
    </lineage>
</organism>
<dbReference type="Gene3D" id="3.30.559.30">
    <property type="entry name" value="Nonribosomal peptide synthetase, condensation domain"/>
    <property type="match status" value="1"/>
</dbReference>
<gene>
    <name evidence="2" type="ORF">ACFQRF_18575</name>
</gene>
<dbReference type="SUPFAM" id="SSF52777">
    <property type="entry name" value="CoA-dependent acyltransferases"/>
    <property type="match status" value="2"/>
</dbReference>
<dbReference type="Proteomes" id="UP001596540">
    <property type="component" value="Unassembled WGS sequence"/>
</dbReference>
<sequence>MPTETETVSPVSFWQLYSVKSERRRPGTGLGEYYTVSAVVELSGPLRVPVLQRAFRELLRRHDLLRTRVVMDEGPEPFQAVRAAGEGPAEVEVVDEADVLAAEGWLYAPVRQETSPVRVRLARRGPEEHVLSLHLHHLIGDPTTLWGVLGELAALYRAELDGTDVPPPRAQYREYAADEARQSAAGRDAARDWWASSVGAARFASVRLGPPGEPFAFRDELLSPDLVARAGRLARTDRGTLFVVLLAALACAMDPYVAGGDDLVFLTLFERRDRPEWRGMLGPCMVPVYIPVPRPAAGLSADYVRAVRDNVLAARRHCLVTTKEVRLMNPFFHHPDSIIPFFEYIPVQRPAALAFGPVTGRVTDASGHRDTGLASFLSIRARATSTGALAAHLCADGRGWTAPLTREVCRAMGERIGSATRAGRPLAAADGR</sequence>
<dbReference type="Pfam" id="PF00668">
    <property type="entry name" value="Condensation"/>
    <property type="match status" value="1"/>
</dbReference>
<feature type="domain" description="Condensation" evidence="1">
    <location>
        <begin position="32"/>
        <end position="317"/>
    </location>
</feature>
<dbReference type="InterPro" id="IPR001242">
    <property type="entry name" value="Condensation_dom"/>
</dbReference>
<keyword evidence="3" id="KW-1185">Reference proteome</keyword>
<dbReference type="EMBL" id="JBHTBH010000009">
    <property type="protein sequence ID" value="MFC7329741.1"/>
    <property type="molecule type" value="Genomic_DNA"/>
</dbReference>
<comment type="caution">
    <text evidence="2">The sequence shown here is derived from an EMBL/GenBank/DDBJ whole genome shotgun (WGS) entry which is preliminary data.</text>
</comment>
<name>A0ABW2KKJ0_9ACTN</name>
<reference evidence="3" key="1">
    <citation type="journal article" date="2019" name="Int. J. Syst. Evol. Microbiol.">
        <title>The Global Catalogue of Microorganisms (GCM) 10K type strain sequencing project: providing services to taxonomists for standard genome sequencing and annotation.</title>
        <authorList>
            <consortium name="The Broad Institute Genomics Platform"/>
            <consortium name="The Broad Institute Genome Sequencing Center for Infectious Disease"/>
            <person name="Wu L."/>
            <person name="Ma J."/>
        </authorList>
    </citation>
    <scope>NUCLEOTIDE SEQUENCE [LARGE SCALE GENOMIC DNA]</scope>
    <source>
        <strain evidence="3">CGMCC 4.7382</strain>
    </source>
</reference>
<evidence type="ECO:0000259" key="1">
    <source>
        <dbReference type="Pfam" id="PF00668"/>
    </source>
</evidence>
<proteinExistence type="predicted"/>
<evidence type="ECO:0000313" key="3">
    <source>
        <dbReference type="Proteomes" id="UP001596540"/>
    </source>
</evidence>
<dbReference type="RefSeq" id="WP_379872395.1">
    <property type="nucleotide sequence ID" value="NZ_JBHTBH010000009.1"/>
</dbReference>
<dbReference type="PANTHER" id="PTHR45527:SF1">
    <property type="entry name" value="FATTY ACID SYNTHASE"/>
    <property type="match status" value="1"/>
</dbReference>